<name>A0A2C5WST7_9PEZI</name>
<proteinExistence type="predicted"/>
<organism evidence="1 2">
    <name type="scientific">Ceratocystis fimbriata CBS 114723</name>
    <dbReference type="NCBI Taxonomy" id="1035309"/>
    <lineage>
        <taxon>Eukaryota</taxon>
        <taxon>Fungi</taxon>
        <taxon>Dikarya</taxon>
        <taxon>Ascomycota</taxon>
        <taxon>Pezizomycotina</taxon>
        <taxon>Sordariomycetes</taxon>
        <taxon>Hypocreomycetidae</taxon>
        <taxon>Microascales</taxon>
        <taxon>Ceratocystidaceae</taxon>
        <taxon>Ceratocystis</taxon>
    </lineage>
</organism>
<reference evidence="1 2" key="1">
    <citation type="journal article" date="2013" name="Fungal Biol.">
        <title>Analysis of microsatellite markers in the genome of the plant pathogen Ceratocystis fimbriata.</title>
        <authorList>
            <person name="Simpson M.C."/>
            <person name="Wilken P.M."/>
            <person name="Coetzee M.P."/>
            <person name="Wingfield M.J."/>
            <person name="Wingfield B.D."/>
        </authorList>
    </citation>
    <scope>NUCLEOTIDE SEQUENCE [LARGE SCALE GENOMIC DNA]</scope>
    <source>
        <strain evidence="1 2">CBS 114723</strain>
    </source>
</reference>
<accession>A0A2C5WST7</accession>
<gene>
    <name evidence="1" type="ORF">CFIMG_007910RA00001</name>
</gene>
<keyword evidence="2" id="KW-1185">Reference proteome</keyword>
<dbReference type="AlphaFoldDB" id="A0A2C5WST7"/>
<comment type="caution">
    <text evidence="1">The sequence shown here is derived from an EMBL/GenBank/DDBJ whole genome shotgun (WGS) entry which is preliminary data.</text>
</comment>
<reference evidence="1 2" key="2">
    <citation type="journal article" date="2013" name="IMA Fungus">
        <title>IMA Genome-F 1: Ceratocystis fimbriata: Draft nuclear genome sequence for the plant pathogen, Ceratocystis fimbriata.</title>
        <authorList>
            <person name="Wilken P.M."/>
            <person name="Steenkamp E.T."/>
            <person name="Wingfield M.J."/>
            <person name="de Beer Z.W."/>
            <person name="Wingfield B.D."/>
        </authorList>
    </citation>
    <scope>NUCLEOTIDE SEQUENCE [LARGE SCALE GENOMIC DNA]</scope>
    <source>
        <strain evidence="1 2">CBS 114723</strain>
    </source>
</reference>
<dbReference type="EMBL" id="APWK03000259">
    <property type="protein sequence ID" value="PHH49146.1"/>
    <property type="molecule type" value="Genomic_DNA"/>
</dbReference>
<dbReference type="Proteomes" id="UP000222788">
    <property type="component" value="Unassembled WGS sequence"/>
</dbReference>
<evidence type="ECO:0000313" key="1">
    <source>
        <dbReference type="EMBL" id="PHH49146.1"/>
    </source>
</evidence>
<sequence length="152" mass="17057">MIVAHSWIPIFEVAFVGRVGAGGSSNIDVHPSTITKSRNWLSDVEIDVEAENVRSSILGAKLPTIEEITYSEWAERFQKVIIVSKTSALFDTAELKEKTAQLVVAQKTWREELARCAPMTIFEKDDTFSSILCQPNKLPRTTKTHKRPPQDS</sequence>
<evidence type="ECO:0000313" key="2">
    <source>
        <dbReference type="Proteomes" id="UP000222788"/>
    </source>
</evidence>
<protein>
    <submittedName>
        <fullName evidence="1">Uncharacterized protein</fullName>
    </submittedName>
</protein>